<organism evidence="3 4">
    <name type="scientific">Trujillonella endophytica</name>
    <dbReference type="NCBI Taxonomy" id="673521"/>
    <lineage>
        <taxon>Bacteria</taxon>
        <taxon>Bacillati</taxon>
        <taxon>Actinomycetota</taxon>
        <taxon>Actinomycetes</taxon>
        <taxon>Geodermatophilales</taxon>
        <taxon>Geodermatophilaceae</taxon>
        <taxon>Trujillonella</taxon>
    </lineage>
</organism>
<evidence type="ECO:0000313" key="4">
    <source>
        <dbReference type="Proteomes" id="UP000198960"/>
    </source>
</evidence>
<dbReference type="AlphaFoldDB" id="A0A1H8RGY3"/>
<keyword evidence="2" id="KW-1133">Transmembrane helix</keyword>
<reference evidence="4" key="1">
    <citation type="submission" date="2016-10" db="EMBL/GenBank/DDBJ databases">
        <authorList>
            <person name="Varghese N."/>
            <person name="Submissions S."/>
        </authorList>
    </citation>
    <scope>NUCLEOTIDE SEQUENCE [LARGE SCALE GENOMIC DNA]</scope>
    <source>
        <strain evidence="4">DSM 45413</strain>
    </source>
</reference>
<feature type="transmembrane region" description="Helical" evidence="2">
    <location>
        <begin position="203"/>
        <end position="223"/>
    </location>
</feature>
<keyword evidence="4" id="KW-1185">Reference proteome</keyword>
<dbReference type="STRING" id="673521.SAMN05660991_01099"/>
<dbReference type="OrthoDB" id="5191262at2"/>
<gene>
    <name evidence="3" type="ORF">SAMN05660991_01099</name>
</gene>
<sequence length="258" mass="26287">MSDPRRDPETGGRSLADILREAGVDSPRTGRRRRGETGEQPAVRQRGTRGGDGGDADTGRVAEAAPFGRRAADTGKTPPIPPADPVKARVRTPADPLGGSARPTADLAVPRGRAPEGPSTAAISGLRTSRKPGVPGASGPDGADPSTGPIPVVRDDDPPLLDDEPAGGALAWLRFAGELVVALAGGVGIYLLFTVLWEQLPRVTVLIAPLAVTALVGAVGAWRHRFGGEALGLRLVVVLVFAGTLLTVAPAAALLGSS</sequence>
<feature type="compositionally biased region" description="Basic and acidic residues" evidence="1">
    <location>
        <begin position="1"/>
        <end position="10"/>
    </location>
</feature>
<keyword evidence="2" id="KW-0472">Membrane</keyword>
<name>A0A1H8RGY3_9ACTN</name>
<feature type="transmembrane region" description="Helical" evidence="2">
    <location>
        <begin position="235"/>
        <end position="255"/>
    </location>
</feature>
<feature type="transmembrane region" description="Helical" evidence="2">
    <location>
        <begin position="179"/>
        <end position="197"/>
    </location>
</feature>
<dbReference type="EMBL" id="FOEE01000003">
    <property type="protein sequence ID" value="SEO65582.1"/>
    <property type="molecule type" value="Genomic_DNA"/>
</dbReference>
<feature type="region of interest" description="Disordered" evidence="1">
    <location>
        <begin position="1"/>
        <end position="161"/>
    </location>
</feature>
<evidence type="ECO:0000313" key="3">
    <source>
        <dbReference type="EMBL" id="SEO65582.1"/>
    </source>
</evidence>
<proteinExistence type="predicted"/>
<evidence type="ECO:0000256" key="1">
    <source>
        <dbReference type="SAM" id="MobiDB-lite"/>
    </source>
</evidence>
<evidence type="ECO:0000256" key="2">
    <source>
        <dbReference type="SAM" id="Phobius"/>
    </source>
</evidence>
<accession>A0A1H8RGY3</accession>
<dbReference type="Proteomes" id="UP000198960">
    <property type="component" value="Unassembled WGS sequence"/>
</dbReference>
<protein>
    <submittedName>
        <fullName evidence="3">Uncharacterized protein</fullName>
    </submittedName>
</protein>
<keyword evidence="2" id="KW-0812">Transmembrane</keyword>
<dbReference type="RefSeq" id="WP_091941012.1">
    <property type="nucleotide sequence ID" value="NZ_FOEE01000003.1"/>
</dbReference>